<dbReference type="SUPFAM" id="SSF48371">
    <property type="entry name" value="ARM repeat"/>
    <property type="match status" value="1"/>
</dbReference>
<dbReference type="InterPro" id="IPR040316">
    <property type="entry name" value="INTS5"/>
</dbReference>
<dbReference type="InterPro" id="IPR016024">
    <property type="entry name" value="ARM-type_fold"/>
</dbReference>
<dbReference type="GO" id="GO:0034472">
    <property type="term" value="P:snRNA 3'-end processing"/>
    <property type="evidence" value="ECO:0007669"/>
    <property type="project" value="TreeGrafter"/>
</dbReference>
<evidence type="ECO:0008006" key="5">
    <source>
        <dbReference type="Google" id="ProtNLM"/>
    </source>
</evidence>
<dbReference type="OrthoDB" id="69088at2759"/>
<dbReference type="Pfam" id="PF14838">
    <property type="entry name" value="INTS5_C"/>
    <property type="match status" value="1"/>
</dbReference>
<dbReference type="PANTHER" id="PTHR31697">
    <property type="entry name" value="INTEGRATOR COMPLEX SUBUNIT 5"/>
    <property type="match status" value="1"/>
</dbReference>
<feature type="domain" description="Integrator complex subunit 5 N-terminal" evidence="1">
    <location>
        <begin position="14"/>
        <end position="226"/>
    </location>
</feature>
<protein>
    <recommendedName>
        <fullName evidence="5">Integrator complex subunit 5</fullName>
    </recommendedName>
</protein>
<organism evidence="3 4">
    <name type="scientific">Cimex lectularius</name>
    <name type="common">Bed bug</name>
    <name type="synonym">Acanthia lectularia</name>
    <dbReference type="NCBI Taxonomy" id="79782"/>
    <lineage>
        <taxon>Eukaryota</taxon>
        <taxon>Metazoa</taxon>
        <taxon>Ecdysozoa</taxon>
        <taxon>Arthropoda</taxon>
        <taxon>Hexapoda</taxon>
        <taxon>Insecta</taxon>
        <taxon>Pterygota</taxon>
        <taxon>Neoptera</taxon>
        <taxon>Paraneoptera</taxon>
        <taxon>Hemiptera</taxon>
        <taxon>Heteroptera</taxon>
        <taxon>Panheteroptera</taxon>
        <taxon>Cimicomorpha</taxon>
        <taxon>Cimicidae</taxon>
        <taxon>Cimex</taxon>
    </lineage>
</organism>
<evidence type="ECO:0000259" key="2">
    <source>
        <dbReference type="Pfam" id="PF14838"/>
    </source>
</evidence>
<dbReference type="PANTHER" id="PTHR31697:SF2">
    <property type="entry name" value="INTEGRATOR COMPLEX SUBUNIT 5"/>
    <property type="match status" value="1"/>
</dbReference>
<sequence length="914" mass="102269">MTSISVIKPVPPKDLRAEISYFIKNASKPQECDMFELTRKALALLQALPSSRDAIFEYFGTIFDQSTFNHMLEIENRGKQPLSSSSLSSQHPLDNSLLDEVHNELHSFISSQPLGWAVIVSNWCFELLGKLSAQYSSRGRSPVNGSLNDSLHQWLTCKATRTLIDLNINCLKHLIGSEESDGCIDVLLDTCVKHSPHFDWAVAFIGTRFPEAVISRVLRCGLQDYITKKLNTNLPKFQSIIGILMHLSGSYQDVIEQSMLTLFKDSLNVPKVIEERDLVIDKLSTVPYLLQLSSLTSVLLSALVQVVIEAFKTPIYGKMERFGEEWSQCAGSRQSLFDLLIHLILSVTERADQIFFLILDATTDSNPTIASVAEEVLELLIKEIEIAIKGNASKVPFLESIQKNIEDIFPLLLSENKSHINAVSSMISFIGQQQPSILPQCVAYVLLRSKDDEHLASVVKLSLGYKSSNVLSPAITYALKEREVEDKSRIWDNITKLVKWEASGTLISLPILEAVYDNLLIISNLLCDENDISIAHTITELIRKPISEYRKQPHFVLSKSVIQATITYFYKCLVYSEGIEEMKGLRAVNLILKKICQESGSRRIFALREILEGALFRKPSVLFGAMPHFSPPLIESTISLMEENMKQGHTALMGQRHSSIFHAGIIGNGKRKASPSCPTSYEDIIHNTNLLLSVLKACCTGESNEESRDAVVSVALLLVELISPDVMYNGLPWPEEDFCKVTVERDLSIRRILDNVPVVWSLLAFIAHHRPALCYCSVILRAVIATLLGQWFAESQQGHGPGHNKALVYTTVKILQIMALGQLLPPPLTALGDVIPYVLPIHVVQILRDCVWNYMRDNVPSPALFTRDANGNMWRDTSTSRPPKQYTETLRLIMLSNLPSLGSLFHTLFVEESS</sequence>
<dbReference type="Pfam" id="PF14837">
    <property type="entry name" value="INTS5_N"/>
    <property type="match status" value="1"/>
</dbReference>
<evidence type="ECO:0000259" key="1">
    <source>
        <dbReference type="Pfam" id="PF14837"/>
    </source>
</evidence>
<evidence type="ECO:0000313" key="3">
    <source>
        <dbReference type="EnsemblMetazoa" id="XP_014247878.1"/>
    </source>
</evidence>
<keyword evidence="4" id="KW-1185">Reference proteome</keyword>
<feature type="domain" description="Integrator complex subunit 5 C-terminal" evidence="2">
    <location>
        <begin position="236"/>
        <end position="901"/>
    </location>
</feature>
<dbReference type="Proteomes" id="UP000494040">
    <property type="component" value="Unassembled WGS sequence"/>
</dbReference>
<dbReference type="CTD" id="4958"/>
<evidence type="ECO:0000313" key="4">
    <source>
        <dbReference type="Proteomes" id="UP000494040"/>
    </source>
</evidence>
<dbReference type="KEGG" id="clec:106665729"/>
<dbReference type="GeneID" id="106665729"/>
<reference evidence="3" key="1">
    <citation type="submission" date="2022-01" db="UniProtKB">
        <authorList>
            <consortium name="EnsemblMetazoa"/>
        </authorList>
    </citation>
    <scope>IDENTIFICATION</scope>
</reference>
<dbReference type="GO" id="GO:0032039">
    <property type="term" value="C:integrator complex"/>
    <property type="evidence" value="ECO:0007669"/>
    <property type="project" value="InterPro"/>
</dbReference>
<dbReference type="EnsemblMetazoa" id="XM_014392392.2">
    <property type="protein sequence ID" value="XP_014247878.1"/>
    <property type="gene ID" value="LOC106665729"/>
</dbReference>
<dbReference type="RefSeq" id="XP_014247878.1">
    <property type="nucleotide sequence ID" value="XM_014392392.2"/>
</dbReference>
<name>A0A8I6TG03_CIMLE</name>
<proteinExistence type="predicted"/>
<dbReference type="InterPro" id="IPR029444">
    <property type="entry name" value="INTS5_C"/>
</dbReference>
<dbReference type="OMA" id="KDFCVHS"/>
<dbReference type="AlphaFoldDB" id="A0A8I6TG03"/>
<dbReference type="InterPro" id="IPR029445">
    <property type="entry name" value="INTS5_N"/>
</dbReference>
<accession>A0A8I6TG03</accession>